<feature type="transmembrane region" description="Helical" evidence="8">
    <location>
        <begin position="207"/>
        <end position="224"/>
    </location>
</feature>
<accession>A0A2V1DZA1</accession>
<dbReference type="AlphaFoldDB" id="A0A2V1DZA1"/>
<keyword evidence="5 8" id="KW-1133">Transmembrane helix</keyword>
<keyword evidence="3" id="KW-1003">Cell membrane</keyword>
<dbReference type="PANTHER" id="PTHR43302">
    <property type="entry name" value="TRANSPORTER ARSB-RELATED"/>
    <property type="match status" value="1"/>
</dbReference>
<dbReference type="EMBL" id="KZ805339">
    <property type="protein sequence ID" value="PVI02704.1"/>
    <property type="molecule type" value="Genomic_DNA"/>
</dbReference>
<evidence type="ECO:0000256" key="2">
    <source>
        <dbReference type="ARBA" id="ARBA00022448"/>
    </source>
</evidence>
<dbReference type="GO" id="GO:0055085">
    <property type="term" value="P:transmembrane transport"/>
    <property type="evidence" value="ECO:0007669"/>
    <property type="project" value="InterPro"/>
</dbReference>
<dbReference type="STRING" id="97972.A0A2V1DZA1"/>
<dbReference type="OrthoDB" id="442352at2759"/>
<evidence type="ECO:0000259" key="9">
    <source>
        <dbReference type="Pfam" id="PF03600"/>
    </source>
</evidence>
<proteinExistence type="predicted"/>
<evidence type="ECO:0000256" key="3">
    <source>
        <dbReference type="ARBA" id="ARBA00022475"/>
    </source>
</evidence>
<evidence type="ECO:0000256" key="7">
    <source>
        <dbReference type="SAM" id="MobiDB-lite"/>
    </source>
</evidence>
<feature type="transmembrane region" description="Helical" evidence="8">
    <location>
        <begin position="244"/>
        <end position="268"/>
    </location>
</feature>
<evidence type="ECO:0000313" key="10">
    <source>
        <dbReference type="EMBL" id="PVI02704.1"/>
    </source>
</evidence>
<feature type="transmembrane region" description="Helical" evidence="8">
    <location>
        <begin position="330"/>
        <end position="349"/>
    </location>
</feature>
<evidence type="ECO:0000313" key="11">
    <source>
        <dbReference type="Proteomes" id="UP000244855"/>
    </source>
</evidence>
<feature type="transmembrane region" description="Helical" evidence="8">
    <location>
        <begin position="560"/>
        <end position="585"/>
    </location>
</feature>
<feature type="transmembrane region" description="Helical" evidence="8">
    <location>
        <begin position="606"/>
        <end position="626"/>
    </location>
</feature>
<organism evidence="10 11">
    <name type="scientific">Periconia macrospinosa</name>
    <dbReference type="NCBI Taxonomy" id="97972"/>
    <lineage>
        <taxon>Eukaryota</taxon>
        <taxon>Fungi</taxon>
        <taxon>Dikarya</taxon>
        <taxon>Ascomycota</taxon>
        <taxon>Pezizomycotina</taxon>
        <taxon>Dothideomycetes</taxon>
        <taxon>Pleosporomycetidae</taxon>
        <taxon>Pleosporales</taxon>
        <taxon>Massarineae</taxon>
        <taxon>Periconiaceae</taxon>
        <taxon>Periconia</taxon>
    </lineage>
</organism>
<evidence type="ECO:0000256" key="4">
    <source>
        <dbReference type="ARBA" id="ARBA00022692"/>
    </source>
</evidence>
<dbReference type="GO" id="GO:0005886">
    <property type="term" value="C:plasma membrane"/>
    <property type="evidence" value="ECO:0007669"/>
    <property type="project" value="UniProtKB-SubCell"/>
</dbReference>
<feature type="transmembrane region" description="Helical" evidence="8">
    <location>
        <begin position="25"/>
        <end position="48"/>
    </location>
</feature>
<keyword evidence="6 8" id="KW-0472">Membrane</keyword>
<dbReference type="InterPro" id="IPR004680">
    <property type="entry name" value="Cit_transptr-like_dom"/>
</dbReference>
<dbReference type="Proteomes" id="UP000244855">
    <property type="component" value="Unassembled WGS sequence"/>
</dbReference>
<evidence type="ECO:0000256" key="5">
    <source>
        <dbReference type="ARBA" id="ARBA00022989"/>
    </source>
</evidence>
<feature type="transmembrane region" description="Helical" evidence="8">
    <location>
        <begin position="168"/>
        <end position="195"/>
    </location>
</feature>
<keyword evidence="11" id="KW-1185">Reference proteome</keyword>
<name>A0A2V1DZA1_9PLEO</name>
<feature type="transmembrane region" description="Helical" evidence="8">
    <location>
        <begin position="85"/>
        <end position="106"/>
    </location>
</feature>
<evidence type="ECO:0000256" key="8">
    <source>
        <dbReference type="SAM" id="Phobius"/>
    </source>
</evidence>
<gene>
    <name evidence="10" type="ORF">DM02DRAFT_612684</name>
</gene>
<evidence type="ECO:0000256" key="1">
    <source>
        <dbReference type="ARBA" id="ARBA00004651"/>
    </source>
</evidence>
<feature type="transmembrane region" description="Helical" evidence="8">
    <location>
        <begin position="126"/>
        <end position="148"/>
    </location>
</feature>
<keyword evidence="4 8" id="KW-0812">Transmembrane</keyword>
<keyword evidence="2" id="KW-0813">Transport</keyword>
<feature type="transmembrane region" description="Helical" evidence="8">
    <location>
        <begin position="361"/>
        <end position="382"/>
    </location>
</feature>
<dbReference type="PANTHER" id="PTHR43302:SF5">
    <property type="entry name" value="TRANSPORTER ARSB-RELATED"/>
    <property type="match status" value="1"/>
</dbReference>
<evidence type="ECO:0000256" key="6">
    <source>
        <dbReference type="ARBA" id="ARBA00023136"/>
    </source>
</evidence>
<comment type="subcellular location">
    <subcellularLocation>
        <location evidence="1">Cell membrane</location>
        <topology evidence="1">Multi-pass membrane protein</topology>
    </subcellularLocation>
</comment>
<dbReference type="Pfam" id="PF03600">
    <property type="entry name" value="CitMHS"/>
    <property type="match status" value="1"/>
</dbReference>
<protein>
    <recommendedName>
        <fullName evidence="9">Citrate transporter-like domain-containing protein</fullName>
    </recommendedName>
</protein>
<reference evidence="10 11" key="1">
    <citation type="journal article" date="2018" name="Sci. Rep.">
        <title>Comparative genomics provides insights into the lifestyle and reveals functional heterogeneity of dark septate endophytic fungi.</title>
        <authorList>
            <person name="Knapp D.G."/>
            <person name="Nemeth J.B."/>
            <person name="Barry K."/>
            <person name="Hainaut M."/>
            <person name="Henrissat B."/>
            <person name="Johnson J."/>
            <person name="Kuo A."/>
            <person name="Lim J.H.P."/>
            <person name="Lipzen A."/>
            <person name="Nolan M."/>
            <person name="Ohm R.A."/>
            <person name="Tamas L."/>
            <person name="Grigoriev I.V."/>
            <person name="Spatafora J.W."/>
            <person name="Nagy L.G."/>
            <person name="Kovacs G.M."/>
        </authorList>
    </citation>
    <scope>NUCLEOTIDE SEQUENCE [LARGE SCALE GENOMIC DNA]</scope>
    <source>
        <strain evidence="10 11">DSE2036</strain>
    </source>
</reference>
<feature type="region of interest" description="Disordered" evidence="7">
    <location>
        <begin position="399"/>
        <end position="428"/>
    </location>
</feature>
<sequence length="635" mass="69865">MASAADIERIRASLDTSQIKDWRSILTLVVFILTNITVLFPFTIPIYVPRFLPRAISKTLESLRIAAPKSDSRGNGSSAFVRFNVPMNFVTAPLIANLFLLAILAIGRTEVHDGIIGANNIAPYDIMLFFVSLAYIAISIDASGLIRYMAYRVLKSGGNAGYRLYLSLYAFFFVLTAGIGNDPIILSGTPFLAYMTRVSANIAHPRAWIYAQFAVANIASAILVSSNPTNLVIAGAFSIKFINYSANIVVPTVVTGIVLFPALLYVVFRDESLVPKRIEMHQLSEEEQERKPVNPNVPKAITESTGVNAEDPPEKVLPLNEIMNPYLDKVGATVAASILAITLITLLIVNAVTQNGHKIHAFWITSPAAIVTFCFDIVWGWMNRHESRRIATERRTDTGMVSPAIPGDDEEKHTVGPTPSSPTGEPAAQPITQIQERRMLSTIAAARWNWFHITFPTAATVLTHLPIALIPFAFCMFILVQALVTKGWVPVFAYGWDAWVNKTGTVGAIGGMGFISVILCNFAGTNIGTAILLSRVVQAWQDIHIMNDTAISNRTFWATVYSMVIGVNYGAFSVAFSASLAGLLWRDILQRKFIYVRSRDFMRYNLPIIAITMVVGCTVLIGQVYIVRDDSRYDA</sequence>
<feature type="domain" description="Citrate transporter-like" evidence="9">
    <location>
        <begin position="94"/>
        <end position="541"/>
    </location>
</feature>